<organism evidence="6 7">
    <name type="scientific">Methylomonas rivi</name>
    <dbReference type="NCBI Taxonomy" id="2952226"/>
    <lineage>
        <taxon>Bacteria</taxon>
        <taxon>Pseudomonadati</taxon>
        <taxon>Pseudomonadota</taxon>
        <taxon>Gammaproteobacteria</taxon>
        <taxon>Methylococcales</taxon>
        <taxon>Methylococcaceae</taxon>
        <taxon>Methylomonas</taxon>
    </lineage>
</organism>
<evidence type="ECO:0000313" key="7">
    <source>
        <dbReference type="Proteomes" id="UP001524586"/>
    </source>
</evidence>
<evidence type="ECO:0000256" key="3">
    <source>
        <dbReference type="ARBA" id="ARBA00029447"/>
    </source>
</evidence>
<dbReference type="SUPFAM" id="SSF58104">
    <property type="entry name" value="Methyl-accepting chemotaxis protein (MCP) signaling domain"/>
    <property type="match status" value="1"/>
</dbReference>
<dbReference type="Gene3D" id="1.10.287.950">
    <property type="entry name" value="Methyl-accepting chemotaxis protein"/>
    <property type="match status" value="1"/>
</dbReference>
<protein>
    <submittedName>
        <fullName evidence="6">Methyl-accepting chemotaxis protein</fullName>
    </submittedName>
</protein>
<evidence type="ECO:0000256" key="2">
    <source>
        <dbReference type="ARBA" id="ARBA00023224"/>
    </source>
</evidence>
<keyword evidence="7" id="KW-1185">Reference proteome</keyword>
<dbReference type="Pfam" id="PF00015">
    <property type="entry name" value="MCPsignal"/>
    <property type="match status" value="1"/>
</dbReference>
<gene>
    <name evidence="6" type="ORF">NP596_11770</name>
</gene>
<dbReference type="SMART" id="SM00283">
    <property type="entry name" value="MA"/>
    <property type="match status" value="1"/>
</dbReference>
<proteinExistence type="inferred from homology"/>
<evidence type="ECO:0000313" key="6">
    <source>
        <dbReference type="EMBL" id="MCQ8129132.1"/>
    </source>
</evidence>
<dbReference type="EMBL" id="JANIBK010000057">
    <property type="protein sequence ID" value="MCQ8129132.1"/>
    <property type="molecule type" value="Genomic_DNA"/>
</dbReference>
<feature type="domain" description="Methyl-accepting transducer" evidence="5">
    <location>
        <begin position="13"/>
        <end position="113"/>
    </location>
</feature>
<sequence>MTSGEHGLVGIFAQSQSELGAVVDSLRKAKTNKETLLEEMHRLMEFIGELKHMATDVAGIADQTNLLALNASIEAARAGEAGRGFAVVADEVRKLSTKSGESGKRISQSIEAINLAINAAFREATLNAEYDAKSVTQAEATIDCVLNGFRGATQTLAQSMDILRRESEGIQHEIENSLVTLQFQDRVGQILAHVRDNIACLPAQFDAALDEFQAGGKLRGIDAQALLAGLESSYAMAEERHIHQGGRATASAETEITFF</sequence>
<dbReference type="PRINTS" id="PR00260">
    <property type="entry name" value="CHEMTRNSDUCR"/>
</dbReference>
<dbReference type="RefSeq" id="WP_256615573.1">
    <property type="nucleotide sequence ID" value="NZ_JANIBK010000057.1"/>
</dbReference>
<evidence type="ECO:0000256" key="4">
    <source>
        <dbReference type="PROSITE-ProRule" id="PRU00284"/>
    </source>
</evidence>
<comment type="subcellular location">
    <subcellularLocation>
        <location evidence="1">Membrane</location>
    </subcellularLocation>
</comment>
<evidence type="ECO:0000256" key="1">
    <source>
        <dbReference type="ARBA" id="ARBA00004370"/>
    </source>
</evidence>
<reference evidence="6 7" key="1">
    <citation type="submission" date="2022-07" db="EMBL/GenBank/DDBJ databases">
        <title>Methylomonas rivi sp. nov., Methylomonas rosea sp. nov., Methylomonas aureus sp. nov. and Methylomonas subterranea sp. nov., four novel methanotrophs isolated from a freshwater creek and the deep terrestrial subsurface.</title>
        <authorList>
            <person name="Abin C."/>
            <person name="Sankaranarayanan K."/>
            <person name="Garner C."/>
            <person name="Sindelar R."/>
            <person name="Kotary K."/>
            <person name="Garner R."/>
            <person name="Barclay S."/>
            <person name="Lawson P."/>
            <person name="Krumholz L."/>
        </authorList>
    </citation>
    <scope>NUCLEOTIDE SEQUENCE [LARGE SCALE GENOMIC DNA]</scope>
    <source>
        <strain evidence="6 7">WSC-6</strain>
    </source>
</reference>
<dbReference type="Proteomes" id="UP001524586">
    <property type="component" value="Unassembled WGS sequence"/>
</dbReference>
<comment type="caution">
    <text evidence="6">The sequence shown here is derived from an EMBL/GenBank/DDBJ whole genome shotgun (WGS) entry which is preliminary data.</text>
</comment>
<evidence type="ECO:0000259" key="5">
    <source>
        <dbReference type="PROSITE" id="PS50111"/>
    </source>
</evidence>
<keyword evidence="2 4" id="KW-0807">Transducer</keyword>
<dbReference type="InterPro" id="IPR004089">
    <property type="entry name" value="MCPsignal_dom"/>
</dbReference>
<name>A0ABT1U5Q5_9GAMM</name>
<dbReference type="InterPro" id="IPR004090">
    <property type="entry name" value="Chemotax_Me-accpt_rcpt"/>
</dbReference>
<dbReference type="PANTHER" id="PTHR32089:SF112">
    <property type="entry name" value="LYSOZYME-LIKE PROTEIN-RELATED"/>
    <property type="match status" value="1"/>
</dbReference>
<comment type="similarity">
    <text evidence="3">Belongs to the methyl-accepting chemotaxis (MCP) protein family.</text>
</comment>
<accession>A0ABT1U5Q5</accession>
<dbReference type="PANTHER" id="PTHR32089">
    <property type="entry name" value="METHYL-ACCEPTING CHEMOTAXIS PROTEIN MCPB"/>
    <property type="match status" value="1"/>
</dbReference>
<dbReference type="PROSITE" id="PS50111">
    <property type="entry name" value="CHEMOTAXIS_TRANSDUC_2"/>
    <property type="match status" value="1"/>
</dbReference>